<feature type="compositionally biased region" description="Basic and acidic residues" evidence="1">
    <location>
        <begin position="20"/>
        <end position="32"/>
    </location>
</feature>
<evidence type="ECO:0000313" key="4">
    <source>
        <dbReference type="Proteomes" id="UP000322976"/>
    </source>
</evidence>
<dbReference type="EMBL" id="VTPS01000016">
    <property type="protein sequence ID" value="TZE81251.1"/>
    <property type="molecule type" value="Genomic_DNA"/>
</dbReference>
<comment type="caution">
    <text evidence="3">The sequence shown here is derived from an EMBL/GenBank/DDBJ whole genome shotgun (WGS) entry which is preliminary data.</text>
</comment>
<feature type="region of interest" description="Disordered" evidence="1">
    <location>
        <begin position="1"/>
        <end position="34"/>
    </location>
</feature>
<proteinExistence type="predicted"/>
<dbReference type="InterPro" id="IPR052738">
    <property type="entry name" value="ABC-Tungstate_binding"/>
</dbReference>
<dbReference type="AlphaFoldDB" id="A0A5D8Q9R0"/>
<name>A0A5D8Q9R0_9THEO</name>
<dbReference type="PANTHER" id="PTHR37945">
    <property type="entry name" value="EXTRACELLULAR TUNGSTATE BINDING PROTEIN"/>
    <property type="match status" value="1"/>
</dbReference>
<evidence type="ECO:0000313" key="3">
    <source>
        <dbReference type="EMBL" id="TZE81251.1"/>
    </source>
</evidence>
<dbReference type="PANTHER" id="PTHR37945:SF1">
    <property type="entry name" value="EXTRACELLULAR TUNGSTATE BINDING PROTEIN"/>
    <property type="match status" value="1"/>
</dbReference>
<keyword evidence="4" id="KW-1185">Reference proteome</keyword>
<dbReference type="Pfam" id="PF12849">
    <property type="entry name" value="PBP_like_2"/>
    <property type="match status" value="1"/>
</dbReference>
<dbReference type="Gene3D" id="3.40.190.10">
    <property type="entry name" value="Periplasmic binding protein-like II"/>
    <property type="match status" value="2"/>
</dbReference>
<protein>
    <submittedName>
        <fullName evidence="3">Tungsten ABC transporter substrate-binding protein</fullName>
    </submittedName>
</protein>
<dbReference type="Proteomes" id="UP000322976">
    <property type="component" value="Unassembled WGS sequence"/>
</dbReference>
<feature type="domain" description="PBP" evidence="2">
    <location>
        <begin position="34"/>
        <end position="265"/>
    </location>
</feature>
<organism evidence="3 4">
    <name type="scientific">Calorimonas adulescens</name>
    <dbReference type="NCBI Taxonomy" id="2606906"/>
    <lineage>
        <taxon>Bacteria</taxon>
        <taxon>Bacillati</taxon>
        <taxon>Bacillota</taxon>
        <taxon>Clostridia</taxon>
        <taxon>Thermoanaerobacterales</taxon>
        <taxon>Thermoanaerobacteraceae</taxon>
        <taxon>Calorimonas</taxon>
    </lineage>
</organism>
<reference evidence="3 4" key="1">
    <citation type="submission" date="2019-08" db="EMBL/GenBank/DDBJ databases">
        <title>Calorimonas adulescens gen. nov., sp. nov., an anaerobic thermophilic bacterium from Sakhalin hot spring.</title>
        <authorList>
            <person name="Khomyakova M.A."/>
            <person name="Merkel A.Y."/>
            <person name="Novikov A."/>
            <person name="Bonch-Osmolovskaya E.A."/>
            <person name="Slobodkin A.I."/>
        </authorList>
    </citation>
    <scope>NUCLEOTIDE SEQUENCE [LARGE SCALE GENOMIC DNA]</scope>
    <source>
        <strain evidence="3 4">A05MB</strain>
    </source>
</reference>
<dbReference type="RefSeq" id="WP_149545866.1">
    <property type="nucleotide sequence ID" value="NZ_VTPS01000016.1"/>
</dbReference>
<accession>A0A5D8Q9R0</accession>
<dbReference type="InterPro" id="IPR024370">
    <property type="entry name" value="PBP_domain"/>
</dbReference>
<sequence length="296" mass="31818">MIVSGCGSTVADKNAGEGQVDSRTKSNTEKPLPENSEVILSTTTSTQDSGLLDVLIPLFEEKTGYKVKTIAVGTGQALAMGENGDADVMLVHAPASEIEVVNKGAAMNRQLVMHNDFIIVGPKDDPAGIKGLNAQNAFKKIAENQSLFISRGDDSGTNKKEMDIWEAINIKPSGGWYQEVGQGMGATLDIASEKQGYTLTDRATYLAKKSTLSLDILSEGSPELLNIYHVMQVNPDYVAKTSQDKAKMINVKGAKAFVDFMISPETQKIIGDFGKKEYGEPLFFPDAGKDENSLSS</sequence>
<gene>
    <name evidence="3" type="ORF">FWJ32_10030</name>
</gene>
<evidence type="ECO:0000259" key="2">
    <source>
        <dbReference type="Pfam" id="PF12849"/>
    </source>
</evidence>
<dbReference type="SUPFAM" id="SSF53850">
    <property type="entry name" value="Periplasmic binding protein-like II"/>
    <property type="match status" value="1"/>
</dbReference>
<evidence type="ECO:0000256" key="1">
    <source>
        <dbReference type="SAM" id="MobiDB-lite"/>
    </source>
</evidence>